<organism evidence="1">
    <name type="scientific">Brachypodium distachyon</name>
    <name type="common">Purple false brome</name>
    <name type="synonym">Trachynia distachya</name>
    <dbReference type="NCBI Taxonomy" id="15368"/>
    <lineage>
        <taxon>Eukaryota</taxon>
        <taxon>Viridiplantae</taxon>
        <taxon>Streptophyta</taxon>
        <taxon>Embryophyta</taxon>
        <taxon>Tracheophyta</taxon>
        <taxon>Spermatophyta</taxon>
        <taxon>Magnoliopsida</taxon>
        <taxon>Liliopsida</taxon>
        <taxon>Poales</taxon>
        <taxon>Poaceae</taxon>
        <taxon>BOP clade</taxon>
        <taxon>Pooideae</taxon>
        <taxon>Stipodae</taxon>
        <taxon>Brachypodieae</taxon>
        <taxon>Brachypodium</taxon>
    </lineage>
</organism>
<reference evidence="2" key="3">
    <citation type="submission" date="2018-08" db="UniProtKB">
        <authorList>
            <consortium name="EnsemblPlants"/>
        </authorList>
    </citation>
    <scope>IDENTIFICATION</scope>
    <source>
        <strain evidence="2">cv. Bd21</strain>
    </source>
</reference>
<dbReference type="Proteomes" id="UP000008810">
    <property type="component" value="Chromosome 2"/>
</dbReference>
<evidence type="ECO:0000313" key="3">
    <source>
        <dbReference type="Proteomes" id="UP000008810"/>
    </source>
</evidence>
<dbReference type="AlphaFoldDB" id="A0A2K2D6Q9"/>
<keyword evidence="3" id="KW-1185">Reference proteome</keyword>
<dbReference type="Gramene" id="PNT69961">
    <property type="protein sequence ID" value="PNT69961"/>
    <property type="gene ID" value="BRADI_2g03690v3"/>
</dbReference>
<reference evidence="1 2" key="1">
    <citation type="journal article" date="2010" name="Nature">
        <title>Genome sequencing and analysis of the model grass Brachypodium distachyon.</title>
        <authorList>
            <consortium name="International Brachypodium Initiative"/>
        </authorList>
    </citation>
    <scope>NUCLEOTIDE SEQUENCE [LARGE SCALE GENOMIC DNA]</scope>
    <source>
        <strain evidence="1 2">Bd21</strain>
    </source>
</reference>
<dbReference type="InParanoid" id="A0A2K2D6Q9"/>
<reference evidence="1" key="2">
    <citation type="submission" date="2017-06" db="EMBL/GenBank/DDBJ databases">
        <title>WGS assembly of Brachypodium distachyon.</title>
        <authorList>
            <consortium name="The International Brachypodium Initiative"/>
            <person name="Lucas S."/>
            <person name="Harmon-Smith M."/>
            <person name="Lail K."/>
            <person name="Tice H."/>
            <person name="Grimwood J."/>
            <person name="Bruce D."/>
            <person name="Barry K."/>
            <person name="Shu S."/>
            <person name="Lindquist E."/>
            <person name="Wang M."/>
            <person name="Pitluck S."/>
            <person name="Vogel J.P."/>
            <person name="Garvin D.F."/>
            <person name="Mockler T.C."/>
            <person name="Schmutz J."/>
            <person name="Rokhsar D."/>
            <person name="Bevan M.W."/>
        </authorList>
    </citation>
    <scope>NUCLEOTIDE SEQUENCE</scope>
    <source>
        <strain evidence="1">Bd21</strain>
    </source>
</reference>
<evidence type="ECO:0000313" key="1">
    <source>
        <dbReference type="EMBL" id="PNT69961.1"/>
    </source>
</evidence>
<gene>
    <name evidence="1" type="ORF">BRADI_2g03690v3</name>
</gene>
<sequence>MLLMDGFKMFSPLRLMTTRWITARIEYSG</sequence>
<accession>A0A2K2D6Q9</accession>
<name>A0A2K2D6Q9_BRADI</name>
<proteinExistence type="predicted"/>
<dbReference type="EnsemblPlants" id="PNT69961">
    <property type="protein sequence ID" value="PNT69961"/>
    <property type="gene ID" value="BRADI_2g03690v3"/>
</dbReference>
<evidence type="ECO:0000313" key="2">
    <source>
        <dbReference type="EnsemblPlants" id="PNT69961"/>
    </source>
</evidence>
<dbReference type="EMBL" id="CM000881">
    <property type="protein sequence ID" value="PNT69961.1"/>
    <property type="molecule type" value="Genomic_DNA"/>
</dbReference>
<protein>
    <submittedName>
        <fullName evidence="1 2">Uncharacterized protein</fullName>
    </submittedName>
</protein>